<dbReference type="PANTHER" id="PTHR40758:SF1">
    <property type="entry name" value="CONSERVED PROTEIN"/>
    <property type="match status" value="1"/>
</dbReference>
<sequence>MRDFSSRPDIDHLALLAALQREFHAHLLVADPDAPVPSCGRWTVRDLTVHLSDVHLWAADMAQGLASAPDEERPAEHPEDLAAHYRSCAAHLHETLTQLSPNAPARILGRDGTASFWRRRQVHETLIHLHDLAESLDAEPPEAGAEVWADGIDEIITVMHPRQVRRGRAEPPSSSVRVTATDAATSWVMPEDAEDPAAEIRGRAQDVALLLWGRRDLATSSLEVRGDRAAVQQLLDQPITP</sequence>
<dbReference type="Gene3D" id="1.20.120.450">
    <property type="entry name" value="dinb family like domain"/>
    <property type="match status" value="1"/>
</dbReference>
<gene>
    <name evidence="3" type="ORF">GCM10010529_22070</name>
</gene>
<dbReference type="EMBL" id="BAAAVT010000013">
    <property type="protein sequence ID" value="GAA3069122.1"/>
    <property type="molecule type" value="Genomic_DNA"/>
</dbReference>
<dbReference type="InterPro" id="IPR017517">
    <property type="entry name" value="Maleyloyr_isom"/>
</dbReference>
<dbReference type="InterPro" id="IPR024344">
    <property type="entry name" value="MDMPI_metal-binding"/>
</dbReference>
<dbReference type="Proteomes" id="UP001500236">
    <property type="component" value="Unassembled WGS sequence"/>
</dbReference>
<reference evidence="4" key="1">
    <citation type="journal article" date="2019" name="Int. J. Syst. Evol. Microbiol.">
        <title>The Global Catalogue of Microorganisms (GCM) 10K type strain sequencing project: providing services to taxonomists for standard genome sequencing and annotation.</title>
        <authorList>
            <consortium name="The Broad Institute Genomics Platform"/>
            <consortium name="The Broad Institute Genome Sequencing Center for Infectious Disease"/>
            <person name="Wu L."/>
            <person name="Ma J."/>
        </authorList>
    </citation>
    <scope>NUCLEOTIDE SEQUENCE [LARGE SCALE GENOMIC DNA]</scope>
    <source>
        <strain evidence="4">JCM 14309</strain>
    </source>
</reference>
<dbReference type="Pfam" id="PF11716">
    <property type="entry name" value="MDMPI_N"/>
    <property type="match status" value="1"/>
</dbReference>
<keyword evidence="3" id="KW-0413">Isomerase</keyword>
<dbReference type="InterPro" id="IPR034660">
    <property type="entry name" value="DinB/YfiT-like"/>
</dbReference>
<evidence type="ECO:0000313" key="4">
    <source>
        <dbReference type="Proteomes" id="UP001500236"/>
    </source>
</evidence>
<dbReference type="PANTHER" id="PTHR40758">
    <property type="entry name" value="CONSERVED PROTEIN"/>
    <property type="match status" value="1"/>
</dbReference>
<dbReference type="SUPFAM" id="SSF109854">
    <property type="entry name" value="DinB/YfiT-like putative metalloenzymes"/>
    <property type="match status" value="1"/>
</dbReference>
<accession>A0ABP6M428</accession>
<keyword evidence="4" id="KW-1185">Reference proteome</keyword>
<dbReference type="Pfam" id="PF07398">
    <property type="entry name" value="MDMPI_C"/>
    <property type="match status" value="1"/>
</dbReference>
<feature type="domain" description="MDMPI C-terminal" evidence="1">
    <location>
        <begin position="149"/>
        <end position="232"/>
    </location>
</feature>
<dbReference type="NCBIfam" id="TIGR03083">
    <property type="entry name" value="maleylpyruvate isomerase family mycothiol-dependent enzyme"/>
    <property type="match status" value="1"/>
</dbReference>
<evidence type="ECO:0000313" key="3">
    <source>
        <dbReference type="EMBL" id="GAA3069122.1"/>
    </source>
</evidence>
<organism evidence="3 4">
    <name type="scientific">Nesterenkonia aethiopica</name>
    <dbReference type="NCBI Taxonomy" id="269144"/>
    <lineage>
        <taxon>Bacteria</taxon>
        <taxon>Bacillati</taxon>
        <taxon>Actinomycetota</taxon>
        <taxon>Actinomycetes</taxon>
        <taxon>Micrococcales</taxon>
        <taxon>Micrococcaceae</taxon>
        <taxon>Nesterenkonia</taxon>
    </lineage>
</organism>
<dbReference type="GO" id="GO:0016853">
    <property type="term" value="F:isomerase activity"/>
    <property type="evidence" value="ECO:0007669"/>
    <property type="project" value="UniProtKB-KW"/>
</dbReference>
<proteinExistence type="predicted"/>
<protein>
    <submittedName>
        <fullName evidence="3">Maleylpyruvate isomerase family mycothiol-dependent enzyme</fullName>
    </submittedName>
</protein>
<comment type="caution">
    <text evidence="3">The sequence shown here is derived from an EMBL/GenBank/DDBJ whole genome shotgun (WGS) entry which is preliminary data.</text>
</comment>
<dbReference type="InterPro" id="IPR010872">
    <property type="entry name" value="MDMPI_C-term_domain"/>
</dbReference>
<name>A0ABP6M428_9MICC</name>
<dbReference type="RefSeq" id="WP_344681331.1">
    <property type="nucleotide sequence ID" value="NZ_BAAAVT010000013.1"/>
</dbReference>
<feature type="domain" description="Mycothiol-dependent maleylpyruvate isomerase metal-binding" evidence="2">
    <location>
        <begin position="22"/>
        <end position="133"/>
    </location>
</feature>
<evidence type="ECO:0000259" key="2">
    <source>
        <dbReference type="Pfam" id="PF11716"/>
    </source>
</evidence>
<evidence type="ECO:0000259" key="1">
    <source>
        <dbReference type="Pfam" id="PF07398"/>
    </source>
</evidence>